<dbReference type="Pfam" id="PF00076">
    <property type="entry name" value="RRM_1"/>
    <property type="match status" value="2"/>
</dbReference>
<evidence type="ECO:0000256" key="3">
    <source>
        <dbReference type="PROSITE-ProRule" id="PRU00176"/>
    </source>
</evidence>
<dbReference type="Gene3D" id="3.30.70.330">
    <property type="match status" value="2"/>
</dbReference>
<evidence type="ECO:0000256" key="2">
    <source>
        <dbReference type="ARBA" id="ARBA00022884"/>
    </source>
</evidence>
<dbReference type="InterPro" id="IPR035979">
    <property type="entry name" value="RBD_domain_sf"/>
</dbReference>
<accession>A0A1I7ZE04</accession>
<evidence type="ECO:0000313" key="5">
    <source>
        <dbReference type="Proteomes" id="UP000095287"/>
    </source>
</evidence>
<sequence length="222" mass="25556">MSLQDPNQIQALDVFSSVEPVPRIIQPHFNEIKDLFELKMSEQYHRMHGPEMTVNEAEIRVVFLPLDVTEAQLLEKFSSVGPVSSIRVFRDLTKHTYTHHADVEFERLADAERAMDTMFLDRMNGQRIIVVWSPNSAKGDQKNQRRLLLWHLGGNIDNRALRKLFKKFGPIVKAEVKPDDGQNAAFVLFESPEDADRAYKEMHGKVVGSKTLGIWRYPKQAE</sequence>
<dbReference type="AlphaFoldDB" id="A0A1I7ZE04"/>
<evidence type="ECO:0000256" key="1">
    <source>
        <dbReference type="ARBA" id="ARBA00022737"/>
    </source>
</evidence>
<feature type="domain" description="RRM" evidence="4">
    <location>
        <begin position="57"/>
        <end position="135"/>
    </location>
</feature>
<dbReference type="Proteomes" id="UP000095287">
    <property type="component" value="Unplaced"/>
</dbReference>
<dbReference type="InterPro" id="IPR000504">
    <property type="entry name" value="RRM_dom"/>
</dbReference>
<organism evidence="5 6">
    <name type="scientific">Steinernema glaseri</name>
    <dbReference type="NCBI Taxonomy" id="37863"/>
    <lineage>
        <taxon>Eukaryota</taxon>
        <taxon>Metazoa</taxon>
        <taxon>Ecdysozoa</taxon>
        <taxon>Nematoda</taxon>
        <taxon>Chromadorea</taxon>
        <taxon>Rhabditida</taxon>
        <taxon>Tylenchina</taxon>
        <taxon>Panagrolaimomorpha</taxon>
        <taxon>Strongyloidoidea</taxon>
        <taxon>Steinernematidae</taxon>
        <taxon>Steinernema</taxon>
    </lineage>
</organism>
<dbReference type="SUPFAM" id="SSF54928">
    <property type="entry name" value="RNA-binding domain, RBD"/>
    <property type="match status" value="1"/>
</dbReference>
<proteinExistence type="predicted"/>
<keyword evidence="1" id="KW-0677">Repeat</keyword>
<dbReference type="WBParaSite" id="L893_g25232.t1">
    <property type="protein sequence ID" value="L893_g25232.t1"/>
    <property type="gene ID" value="L893_g25232"/>
</dbReference>
<protein>
    <submittedName>
        <fullName evidence="6">RRM domain-containing protein</fullName>
    </submittedName>
</protein>
<keyword evidence="2 3" id="KW-0694">RNA-binding</keyword>
<dbReference type="SMART" id="SM00360">
    <property type="entry name" value="RRM"/>
    <property type="match status" value="2"/>
</dbReference>
<dbReference type="PANTHER" id="PTHR24012">
    <property type="entry name" value="RNA BINDING PROTEIN"/>
    <property type="match status" value="1"/>
</dbReference>
<name>A0A1I7ZE04_9BILA</name>
<keyword evidence="5" id="KW-1185">Reference proteome</keyword>
<reference evidence="6" key="1">
    <citation type="submission" date="2016-11" db="UniProtKB">
        <authorList>
            <consortium name="WormBaseParasite"/>
        </authorList>
    </citation>
    <scope>IDENTIFICATION</scope>
</reference>
<dbReference type="PROSITE" id="PS50102">
    <property type="entry name" value="RRM"/>
    <property type="match status" value="2"/>
</dbReference>
<evidence type="ECO:0000259" key="4">
    <source>
        <dbReference type="PROSITE" id="PS50102"/>
    </source>
</evidence>
<dbReference type="GO" id="GO:0003723">
    <property type="term" value="F:RNA binding"/>
    <property type="evidence" value="ECO:0007669"/>
    <property type="project" value="UniProtKB-UniRule"/>
</dbReference>
<dbReference type="InterPro" id="IPR012677">
    <property type="entry name" value="Nucleotide-bd_a/b_plait_sf"/>
</dbReference>
<feature type="domain" description="RRM" evidence="4">
    <location>
        <begin position="145"/>
        <end position="214"/>
    </location>
</feature>
<evidence type="ECO:0000313" key="6">
    <source>
        <dbReference type="WBParaSite" id="L893_g25232.t1"/>
    </source>
</evidence>